<comment type="similarity">
    <text evidence="1">Belongs to the short-chain dehydrogenases/reductases (SDR) family.</text>
</comment>
<keyword evidence="2" id="KW-0521">NADP</keyword>
<dbReference type="PRINTS" id="PR00081">
    <property type="entry name" value="GDHRDH"/>
</dbReference>
<evidence type="ECO:0000256" key="2">
    <source>
        <dbReference type="ARBA" id="ARBA00022857"/>
    </source>
</evidence>
<evidence type="ECO:0000313" key="5">
    <source>
        <dbReference type="Proteomes" id="UP000092154"/>
    </source>
</evidence>
<dbReference type="GO" id="GO:0016491">
    <property type="term" value="F:oxidoreductase activity"/>
    <property type="evidence" value="ECO:0007669"/>
    <property type="project" value="UniProtKB-KW"/>
</dbReference>
<dbReference type="PANTHER" id="PTHR43669">
    <property type="entry name" value="5-KETO-D-GLUCONATE 5-REDUCTASE"/>
    <property type="match status" value="1"/>
</dbReference>
<dbReference type="AlphaFoldDB" id="A0A1B7NIN3"/>
<dbReference type="InterPro" id="IPR020904">
    <property type="entry name" value="Sc_DH/Rdtase_CS"/>
</dbReference>
<dbReference type="InterPro" id="IPR002347">
    <property type="entry name" value="SDR_fam"/>
</dbReference>
<name>A0A1B7NIN3_9AGAM</name>
<dbReference type="OrthoDB" id="37659at2759"/>
<dbReference type="PROSITE" id="PS00061">
    <property type="entry name" value="ADH_SHORT"/>
    <property type="match status" value="1"/>
</dbReference>
<dbReference type="Proteomes" id="UP000092154">
    <property type="component" value="Unassembled WGS sequence"/>
</dbReference>
<evidence type="ECO:0000313" key="4">
    <source>
        <dbReference type="EMBL" id="OAX44811.1"/>
    </source>
</evidence>
<dbReference type="PANTHER" id="PTHR43669:SF11">
    <property type="entry name" value="SHORT-CHAIN DEHYDROGENASE_OXIDOREDUCTASE"/>
    <property type="match status" value="1"/>
</dbReference>
<evidence type="ECO:0000256" key="3">
    <source>
        <dbReference type="ARBA" id="ARBA00023002"/>
    </source>
</evidence>
<sequence length="270" mass="29530">MPSITDSKCVLVIGSTGGIGRALALAILDLPSKPTVIVCGRRKERLDELVASRGASGRLKSVTLDVLAERNALQTSIQEIVNAYPDLDAVLFSSGIQRAFDFTKPETVDLDALECELATNYTSIVRMITFFLPHLIKLGEQGRPTFLYTVSSGLSIVPAAGIADYCATKAAIHSLSISLAVQLKEKNVHVVEIIPPLVESELHDFEGTTQRLSNFWIPLEEYTKVTVEGLVRGDPYVPAGRVVDEHKKFEEGKLELAEKMYAQIKAMTQT</sequence>
<keyword evidence="5" id="KW-1185">Reference proteome</keyword>
<proteinExistence type="inferred from homology"/>
<dbReference type="SUPFAM" id="SSF51735">
    <property type="entry name" value="NAD(P)-binding Rossmann-fold domains"/>
    <property type="match status" value="1"/>
</dbReference>
<dbReference type="InterPro" id="IPR036291">
    <property type="entry name" value="NAD(P)-bd_dom_sf"/>
</dbReference>
<evidence type="ECO:0000256" key="1">
    <source>
        <dbReference type="ARBA" id="ARBA00006484"/>
    </source>
</evidence>
<reference evidence="4 5" key="1">
    <citation type="submission" date="2016-06" db="EMBL/GenBank/DDBJ databases">
        <title>Comparative genomics of the ectomycorrhizal sister species Rhizopogon vinicolor and Rhizopogon vesiculosus (Basidiomycota: Boletales) reveals a divergence of the mating type B locus.</title>
        <authorList>
            <consortium name="DOE Joint Genome Institute"/>
            <person name="Mujic A.B."/>
            <person name="Kuo A."/>
            <person name="Tritt A."/>
            <person name="Lipzen A."/>
            <person name="Chen C."/>
            <person name="Johnson J."/>
            <person name="Sharma A."/>
            <person name="Barry K."/>
            <person name="Grigoriev I.V."/>
            <person name="Spatafora J.W."/>
        </authorList>
    </citation>
    <scope>NUCLEOTIDE SEQUENCE [LARGE SCALE GENOMIC DNA]</scope>
    <source>
        <strain evidence="4 5">AM-OR11-026</strain>
    </source>
</reference>
<keyword evidence="3" id="KW-0560">Oxidoreductase</keyword>
<dbReference type="STRING" id="1314800.A0A1B7NIN3"/>
<gene>
    <name evidence="4" type="ORF">K503DRAFT_678047</name>
</gene>
<dbReference type="Gene3D" id="3.40.50.720">
    <property type="entry name" value="NAD(P)-binding Rossmann-like Domain"/>
    <property type="match status" value="1"/>
</dbReference>
<dbReference type="InParanoid" id="A0A1B7NIN3"/>
<dbReference type="EMBL" id="KV448122">
    <property type="protein sequence ID" value="OAX44811.1"/>
    <property type="molecule type" value="Genomic_DNA"/>
</dbReference>
<accession>A0A1B7NIN3</accession>
<dbReference type="Pfam" id="PF00106">
    <property type="entry name" value="adh_short"/>
    <property type="match status" value="1"/>
</dbReference>
<organism evidence="4 5">
    <name type="scientific">Rhizopogon vinicolor AM-OR11-026</name>
    <dbReference type="NCBI Taxonomy" id="1314800"/>
    <lineage>
        <taxon>Eukaryota</taxon>
        <taxon>Fungi</taxon>
        <taxon>Dikarya</taxon>
        <taxon>Basidiomycota</taxon>
        <taxon>Agaricomycotina</taxon>
        <taxon>Agaricomycetes</taxon>
        <taxon>Agaricomycetidae</taxon>
        <taxon>Boletales</taxon>
        <taxon>Suillineae</taxon>
        <taxon>Rhizopogonaceae</taxon>
        <taxon>Rhizopogon</taxon>
    </lineage>
</organism>
<protein>
    <submittedName>
        <fullName evidence="4">NAD(P)-binding protein</fullName>
    </submittedName>
</protein>